<dbReference type="PANTHER" id="PTHR43003:SF6">
    <property type="entry name" value="DNA GLYCOSYLASE"/>
    <property type="match status" value="1"/>
</dbReference>
<dbReference type="InterPro" id="IPR051912">
    <property type="entry name" value="Alkylbase_DNA_Glycosylase/TA"/>
</dbReference>
<dbReference type="RefSeq" id="WP_258789179.1">
    <property type="nucleotide sequence ID" value="NZ_JANUGQ010000017.1"/>
</dbReference>
<evidence type="ECO:0000313" key="4">
    <source>
        <dbReference type="EMBL" id="MCS0637919.1"/>
    </source>
</evidence>
<dbReference type="Gene3D" id="1.10.340.30">
    <property type="entry name" value="Hypothetical protein, domain 2"/>
    <property type="match status" value="1"/>
</dbReference>
<proteinExistence type="predicted"/>
<dbReference type="SUPFAM" id="SSF48150">
    <property type="entry name" value="DNA-glycosylase"/>
    <property type="match status" value="1"/>
</dbReference>
<feature type="compositionally biased region" description="Low complexity" evidence="3">
    <location>
        <begin position="16"/>
        <end position="33"/>
    </location>
</feature>
<keyword evidence="2" id="KW-0234">DNA repair</keyword>
<dbReference type="Proteomes" id="UP001431313">
    <property type="component" value="Unassembled WGS sequence"/>
</dbReference>
<feature type="compositionally biased region" description="Gly residues" evidence="3">
    <location>
        <begin position="34"/>
        <end position="56"/>
    </location>
</feature>
<gene>
    <name evidence="4" type="ORF">NX801_20110</name>
</gene>
<accession>A0ABT2CKH4</accession>
<evidence type="ECO:0000256" key="1">
    <source>
        <dbReference type="ARBA" id="ARBA00022763"/>
    </source>
</evidence>
<comment type="caution">
    <text evidence="4">The sequence shown here is derived from an EMBL/GenBank/DDBJ whole genome shotgun (WGS) entry which is preliminary data.</text>
</comment>
<reference evidence="4" key="1">
    <citation type="submission" date="2022-08" db="EMBL/GenBank/DDBJ databases">
        <authorList>
            <person name="Somphong A."/>
            <person name="Phongsopitanun W."/>
        </authorList>
    </citation>
    <scope>NUCLEOTIDE SEQUENCE</scope>
    <source>
        <strain evidence="4">LP05-1</strain>
    </source>
</reference>
<name>A0ABT2CKH4_9ACTN</name>
<sequence>MAGRYAPRPTRTTVRGGHAALPGAAPASAAEAGSGTGGPYGSGPGPRAGTGYGSGAGARAVPVQRSGPAAGHRTRSWTPPWPLDLGLVLGPLRRGPADPTFRVTPDGSVWRASRTPAGPGTLRVAARGDAVAADAWGTGAEWLLDRLPELLGALDDPDAFTPRHRLLAASLRRRPGLRLLRTGLVLESLIPSILEQKVTTDEAYRAWRLLVRKYGEPAPAPADAGFPVPELHVMPEPRTWALIPSWEWHRAGVDAKRSGTVIRAVRVARRLEEAAAMAPEDARRRLELIPGIGPWTSAETVQRSNGAPDAVSTGDYHLPGIVGYALADRREAGDAEMLELLEPYAGQRHRAVRLILLGGRTPPRRGPRMTPGDIAAL</sequence>
<feature type="region of interest" description="Disordered" evidence="3">
    <location>
        <begin position="1"/>
        <end position="77"/>
    </location>
</feature>
<evidence type="ECO:0000313" key="5">
    <source>
        <dbReference type="Proteomes" id="UP001431313"/>
    </source>
</evidence>
<keyword evidence="5" id="KW-1185">Reference proteome</keyword>
<dbReference type="EMBL" id="JANUGQ010000017">
    <property type="protein sequence ID" value="MCS0637919.1"/>
    <property type="molecule type" value="Genomic_DNA"/>
</dbReference>
<protein>
    <submittedName>
        <fullName evidence="4">DNA-3-methyladenine glycosylase 2 family protein</fullName>
    </submittedName>
</protein>
<keyword evidence="1" id="KW-0227">DNA damage</keyword>
<dbReference type="PANTHER" id="PTHR43003">
    <property type="entry name" value="DNA-3-METHYLADENINE GLYCOSYLASE"/>
    <property type="match status" value="1"/>
</dbReference>
<evidence type="ECO:0000256" key="2">
    <source>
        <dbReference type="ARBA" id="ARBA00023204"/>
    </source>
</evidence>
<dbReference type="InterPro" id="IPR011257">
    <property type="entry name" value="DNA_glycosylase"/>
</dbReference>
<organism evidence="4 5">
    <name type="scientific">Streptomyces pyxinae</name>
    <dbReference type="NCBI Taxonomy" id="2970734"/>
    <lineage>
        <taxon>Bacteria</taxon>
        <taxon>Bacillati</taxon>
        <taxon>Actinomycetota</taxon>
        <taxon>Actinomycetes</taxon>
        <taxon>Kitasatosporales</taxon>
        <taxon>Streptomycetaceae</taxon>
        <taxon>Streptomyces</taxon>
    </lineage>
</organism>
<evidence type="ECO:0000256" key="3">
    <source>
        <dbReference type="SAM" id="MobiDB-lite"/>
    </source>
</evidence>